<proteinExistence type="predicted"/>
<keyword evidence="2" id="KW-1185">Reference proteome</keyword>
<evidence type="ECO:0000313" key="1">
    <source>
        <dbReference type="EMBL" id="OCH90791.1"/>
    </source>
</evidence>
<accession>A0A8E2DL83</accession>
<reference evidence="1 2" key="1">
    <citation type="submission" date="2016-07" db="EMBL/GenBank/DDBJ databases">
        <title>Draft genome of the white-rot fungus Obba rivulosa 3A-2.</title>
        <authorList>
            <consortium name="DOE Joint Genome Institute"/>
            <person name="Miettinen O."/>
            <person name="Riley R."/>
            <person name="Acob R."/>
            <person name="Barry K."/>
            <person name="Cullen D."/>
            <person name="De Vries R."/>
            <person name="Hainaut M."/>
            <person name="Hatakka A."/>
            <person name="Henrissat B."/>
            <person name="Hilden K."/>
            <person name="Kuo R."/>
            <person name="Labutti K."/>
            <person name="Lipzen A."/>
            <person name="Makela M.R."/>
            <person name="Sandor L."/>
            <person name="Spatafora J.W."/>
            <person name="Grigoriev I.V."/>
            <person name="Hibbett D.S."/>
        </authorList>
    </citation>
    <scope>NUCLEOTIDE SEQUENCE [LARGE SCALE GENOMIC DNA]</scope>
    <source>
        <strain evidence="1 2">3A-2</strain>
    </source>
</reference>
<evidence type="ECO:0000313" key="2">
    <source>
        <dbReference type="Proteomes" id="UP000250043"/>
    </source>
</evidence>
<sequence length="78" mass="9085">MFVLYSWNAHLRSATPLSGKVHKGSLRLLHYIIVWCWAMLSIRFTNTIPRCQCSRFIRATQRMDFCSVQAWCTPSFGS</sequence>
<dbReference type="EMBL" id="KV722398">
    <property type="protein sequence ID" value="OCH90791.1"/>
    <property type="molecule type" value="Genomic_DNA"/>
</dbReference>
<name>A0A8E2DL83_9APHY</name>
<gene>
    <name evidence="1" type="ORF">OBBRIDRAFT_792992</name>
</gene>
<organism evidence="1 2">
    <name type="scientific">Obba rivulosa</name>
    <dbReference type="NCBI Taxonomy" id="1052685"/>
    <lineage>
        <taxon>Eukaryota</taxon>
        <taxon>Fungi</taxon>
        <taxon>Dikarya</taxon>
        <taxon>Basidiomycota</taxon>
        <taxon>Agaricomycotina</taxon>
        <taxon>Agaricomycetes</taxon>
        <taxon>Polyporales</taxon>
        <taxon>Gelatoporiaceae</taxon>
        <taxon>Obba</taxon>
    </lineage>
</organism>
<dbReference type="AlphaFoldDB" id="A0A8E2DL83"/>
<protein>
    <submittedName>
        <fullName evidence="1">Uncharacterized protein</fullName>
    </submittedName>
</protein>
<dbReference type="Proteomes" id="UP000250043">
    <property type="component" value="Unassembled WGS sequence"/>
</dbReference>